<keyword evidence="1" id="KW-0472">Membrane</keyword>
<evidence type="ECO:0000256" key="1">
    <source>
        <dbReference type="SAM" id="Phobius"/>
    </source>
</evidence>
<keyword evidence="1" id="KW-1133">Transmembrane helix</keyword>
<comment type="caution">
    <text evidence="2">The sequence shown here is derived from an EMBL/GenBank/DDBJ whole genome shotgun (WGS) entry which is preliminary data.</text>
</comment>
<protein>
    <submittedName>
        <fullName evidence="2">Uncharacterized protein</fullName>
    </submittedName>
</protein>
<sequence>MTFLIKLYSKPTVKVSIYLIIIIVSIVLSVAMAVTLPGKLKELGINFADLRERISQRKQRQ</sequence>
<keyword evidence="1" id="KW-0812">Transmembrane</keyword>
<accession>A0ABV3Q7R6</accession>
<feature type="transmembrane region" description="Helical" evidence="1">
    <location>
        <begin position="15"/>
        <end position="36"/>
    </location>
</feature>
<keyword evidence="3" id="KW-1185">Reference proteome</keyword>
<dbReference type="Proteomes" id="UP001556040">
    <property type="component" value="Unassembled WGS sequence"/>
</dbReference>
<reference evidence="2 3" key="1">
    <citation type="journal article" date="1979" name="Int. J. Syst. Evol. Microbiol.">
        <title>Bacillus globisporus subsp. marinus subsp. nov.</title>
        <authorList>
            <person name="Liu H."/>
        </authorList>
    </citation>
    <scope>NUCLEOTIDE SEQUENCE [LARGE SCALE GENOMIC DNA]</scope>
    <source>
        <strain evidence="2 3">DSM 1297</strain>
    </source>
</reference>
<evidence type="ECO:0000313" key="2">
    <source>
        <dbReference type="EMBL" id="MEW9503304.1"/>
    </source>
</evidence>
<proteinExistence type="predicted"/>
<evidence type="ECO:0000313" key="3">
    <source>
        <dbReference type="Proteomes" id="UP001556040"/>
    </source>
</evidence>
<gene>
    <name evidence="2" type="ORF">AB1471_16130</name>
</gene>
<dbReference type="EMBL" id="JBFMIA010000031">
    <property type="protein sequence ID" value="MEW9503304.1"/>
    <property type="molecule type" value="Genomic_DNA"/>
</dbReference>
<name>A0ABV3Q7R6_9BACL</name>
<organism evidence="2 3">
    <name type="scientific">Jeotgalibacillus marinus</name>
    <dbReference type="NCBI Taxonomy" id="86667"/>
    <lineage>
        <taxon>Bacteria</taxon>
        <taxon>Bacillati</taxon>
        <taxon>Bacillota</taxon>
        <taxon>Bacilli</taxon>
        <taxon>Bacillales</taxon>
        <taxon>Caryophanaceae</taxon>
        <taxon>Jeotgalibacillus</taxon>
    </lineage>
</organism>
<dbReference type="RefSeq" id="WP_367780793.1">
    <property type="nucleotide sequence ID" value="NZ_JBFMIA010000031.1"/>
</dbReference>